<feature type="domain" description="Epoxide hydrolase N-terminal" evidence="5">
    <location>
        <begin position="7"/>
        <end position="118"/>
    </location>
</feature>
<evidence type="ECO:0000256" key="4">
    <source>
        <dbReference type="PIRSR" id="PIRSR001112-1"/>
    </source>
</evidence>
<dbReference type="eggNOG" id="KOG2565">
    <property type="taxonomic scope" value="Eukaryota"/>
</dbReference>
<dbReference type="Proteomes" id="UP000006514">
    <property type="component" value="Unassembled WGS sequence"/>
</dbReference>
<dbReference type="GO" id="GO:0004301">
    <property type="term" value="F:epoxide hydrolase activity"/>
    <property type="evidence" value="ECO:0007669"/>
    <property type="project" value="TreeGrafter"/>
</dbReference>
<keyword evidence="7" id="KW-1185">Reference proteome</keyword>
<organism evidence="6 7">
    <name type="scientific">Auricularia subglabra (strain TFB-10046 / SS5)</name>
    <name type="common">White-rot fungus</name>
    <name type="synonym">Auricularia delicata (strain TFB10046)</name>
    <dbReference type="NCBI Taxonomy" id="717982"/>
    <lineage>
        <taxon>Eukaryota</taxon>
        <taxon>Fungi</taxon>
        <taxon>Dikarya</taxon>
        <taxon>Basidiomycota</taxon>
        <taxon>Agaricomycotina</taxon>
        <taxon>Agaricomycetes</taxon>
        <taxon>Auriculariales</taxon>
        <taxon>Auriculariaceae</taxon>
        <taxon>Auricularia</taxon>
    </lineage>
</organism>
<dbReference type="PIRSF" id="PIRSF001112">
    <property type="entry name" value="Epoxide_hydrolase"/>
    <property type="match status" value="1"/>
</dbReference>
<evidence type="ECO:0000313" key="7">
    <source>
        <dbReference type="Proteomes" id="UP000006514"/>
    </source>
</evidence>
<evidence type="ECO:0000256" key="1">
    <source>
        <dbReference type="ARBA" id="ARBA00010088"/>
    </source>
</evidence>
<gene>
    <name evidence="6" type="ORF">AURDEDRAFT_188780</name>
</gene>
<dbReference type="OMA" id="HWIALAS"/>
<proteinExistence type="inferred from homology"/>
<reference evidence="7" key="1">
    <citation type="journal article" date="2012" name="Science">
        <title>The Paleozoic origin of enzymatic lignin decomposition reconstructed from 31 fungal genomes.</title>
        <authorList>
            <person name="Floudas D."/>
            <person name="Binder M."/>
            <person name="Riley R."/>
            <person name="Barry K."/>
            <person name="Blanchette R.A."/>
            <person name="Henrissat B."/>
            <person name="Martinez A.T."/>
            <person name="Otillar R."/>
            <person name="Spatafora J.W."/>
            <person name="Yadav J.S."/>
            <person name="Aerts A."/>
            <person name="Benoit I."/>
            <person name="Boyd A."/>
            <person name="Carlson A."/>
            <person name="Copeland A."/>
            <person name="Coutinho P.M."/>
            <person name="de Vries R.P."/>
            <person name="Ferreira P."/>
            <person name="Findley K."/>
            <person name="Foster B."/>
            <person name="Gaskell J."/>
            <person name="Glotzer D."/>
            <person name="Gorecki P."/>
            <person name="Heitman J."/>
            <person name="Hesse C."/>
            <person name="Hori C."/>
            <person name="Igarashi K."/>
            <person name="Jurgens J.A."/>
            <person name="Kallen N."/>
            <person name="Kersten P."/>
            <person name="Kohler A."/>
            <person name="Kuees U."/>
            <person name="Kumar T.K.A."/>
            <person name="Kuo A."/>
            <person name="LaButti K."/>
            <person name="Larrondo L.F."/>
            <person name="Lindquist E."/>
            <person name="Ling A."/>
            <person name="Lombard V."/>
            <person name="Lucas S."/>
            <person name="Lundell T."/>
            <person name="Martin R."/>
            <person name="McLaughlin D.J."/>
            <person name="Morgenstern I."/>
            <person name="Morin E."/>
            <person name="Murat C."/>
            <person name="Nagy L.G."/>
            <person name="Nolan M."/>
            <person name="Ohm R.A."/>
            <person name="Patyshakuliyeva A."/>
            <person name="Rokas A."/>
            <person name="Ruiz-Duenas F.J."/>
            <person name="Sabat G."/>
            <person name="Salamov A."/>
            <person name="Samejima M."/>
            <person name="Schmutz J."/>
            <person name="Slot J.C."/>
            <person name="St John F."/>
            <person name="Stenlid J."/>
            <person name="Sun H."/>
            <person name="Sun S."/>
            <person name="Syed K."/>
            <person name="Tsang A."/>
            <person name="Wiebenga A."/>
            <person name="Young D."/>
            <person name="Pisabarro A."/>
            <person name="Eastwood D.C."/>
            <person name="Martin F."/>
            <person name="Cullen D."/>
            <person name="Grigoriev I.V."/>
            <person name="Hibbett D.S."/>
        </authorList>
    </citation>
    <scope>NUCLEOTIDE SEQUENCE [LARGE SCALE GENOMIC DNA]</scope>
    <source>
        <strain evidence="7">TFB10046</strain>
    </source>
</reference>
<dbReference type="Gene3D" id="3.40.50.1820">
    <property type="entry name" value="alpha/beta hydrolase"/>
    <property type="match status" value="1"/>
</dbReference>
<feature type="active site" description="Nucleophile" evidence="4">
    <location>
        <position position="185"/>
    </location>
</feature>
<evidence type="ECO:0000259" key="5">
    <source>
        <dbReference type="Pfam" id="PF06441"/>
    </source>
</evidence>
<dbReference type="InterPro" id="IPR029058">
    <property type="entry name" value="AB_hydrolase_fold"/>
</dbReference>
<dbReference type="InterPro" id="IPR016292">
    <property type="entry name" value="Epoxide_hydrolase"/>
</dbReference>
<dbReference type="InterPro" id="IPR000639">
    <property type="entry name" value="Epox_hydrolase-like"/>
</dbReference>
<dbReference type="AlphaFoldDB" id="J0D809"/>
<dbReference type="SUPFAM" id="SSF53474">
    <property type="entry name" value="alpha/beta-Hydrolases"/>
    <property type="match status" value="1"/>
</dbReference>
<dbReference type="OrthoDB" id="7130006at2759"/>
<accession>J0D809</accession>
<dbReference type="PANTHER" id="PTHR21661:SF35">
    <property type="entry name" value="EPOXIDE HYDROLASE"/>
    <property type="match status" value="1"/>
</dbReference>
<dbReference type="InterPro" id="IPR010497">
    <property type="entry name" value="Epoxide_hydro_N"/>
</dbReference>
<feature type="active site" description="Proton donor" evidence="4">
    <location>
        <position position="340"/>
    </location>
</feature>
<dbReference type="Pfam" id="PF06441">
    <property type="entry name" value="EHN"/>
    <property type="match status" value="1"/>
</dbReference>
<evidence type="ECO:0000256" key="2">
    <source>
        <dbReference type="ARBA" id="ARBA00022797"/>
    </source>
</evidence>
<name>J0D809_AURST</name>
<evidence type="ECO:0000256" key="3">
    <source>
        <dbReference type="ARBA" id="ARBA00022801"/>
    </source>
</evidence>
<sequence length="422" mass="47724">MAPPGTPRPFKVSFAKADVERMLLLVESTELPDEAPFPEASTTWTVGINLPWLRAVREQWLREFSVDEFERKLNKWSHYMARFDEEDVDLHFIHVKSEHPNAVPLILFHGWPGTFHDFHKVIEPLTNPGDPTAPAFHVIVPSIPGYTYSTYPRRTGFTFVEIGKLYHRLMTEVLCYDKYALQGGDWGSMIARSMVSSPDIALHITIAHLNMYFAVPTSAKILQALQALTPFFLKYIPGLTALTNIASNTLNSWLFTPAEQRGISRALTYTRTGNGYFHLQATKPLTIGYALADSPIGLLAYIGDKFYDWSDPTTLDTADLIETVALYYLTRCFHTSVLIYHMSREVTIDQVMHPGRWVAAAGTAIGYSSYPYEIGAAPRMLVRDMGRLVMYKEHPHGGHFAALDNPKAFVEDLRELASGYWK</sequence>
<dbReference type="PRINTS" id="PR00412">
    <property type="entry name" value="EPOXHYDRLASE"/>
</dbReference>
<dbReference type="InParanoid" id="J0D809"/>
<dbReference type="PANTHER" id="PTHR21661">
    <property type="entry name" value="EPOXIDE HYDROLASE 1-RELATED"/>
    <property type="match status" value="1"/>
</dbReference>
<protein>
    <submittedName>
        <fullName evidence="6">Alpha/beta-hydrolase</fullName>
    </submittedName>
</protein>
<dbReference type="EMBL" id="JH687895">
    <property type="protein sequence ID" value="EJD35289.1"/>
    <property type="molecule type" value="Genomic_DNA"/>
</dbReference>
<dbReference type="GO" id="GO:0097176">
    <property type="term" value="P:epoxide metabolic process"/>
    <property type="evidence" value="ECO:0007669"/>
    <property type="project" value="TreeGrafter"/>
</dbReference>
<keyword evidence="2" id="KW-0058">Aromatic hydrocarbons catabolism</keyword>
<keyword evidence="3 6" id="KW-0378">Hydrolase</keyword>
<evidence type="ECO:0000313" key="6">
    <source>
        <dbReference type="EMBL" id="EJD35289.1"/>
    </source>
</evidence>
<feature type="active site" description="Proton acceptor" evidence="4">
    <location>
        <position position="399"/>
    </location>
</feature>
<dbReference type="KEGG" id="adl:AURDEDRAFT_188780"/>
<comment type="similarity">
    <text evidence="1">Belongs to the peptidase S33 family.</text>
</comment>